<evidence type="ECO:0000313" key="3">
    <source>
        <dbReference type="EMBL" id="KAE9105533.1"/>
    </source>
</evidence>
<dbReference type="EMBL" id="QXFZ01000762">
    <property type="protein sequence ID" value="KAE9105533.1"/>
    <property type="molecule type" value="Genomic_DNA"/>
</dbReference>
<evidence type="ECO:0000313" key="7">
    <source>
        <dbReference type="EMBL" id="KAE9227101.1"/>
    </source>
</evidence>
<dbReference type="EMBL" id="QXGF01000667">
    <property type="protein sequence ID" value="KAE8937036.1"/>
    <property type="molecule type" value="Genomic_DNA"/>
</dbReference>
<evidence type="ECO:0000313" key="4">
    <source>
        <dbReference type="EMBL" id="KAE9106237.1"/>
    </source>
</evidence>
<evidence type="ECO:0000313" key="9">
    <source>
        <dbReference type="Proteomes" id="UP000433483"/>
    </source>
</evidence>
<evidence type="ECO:0000313" key="10">
    <source>
        <dbReference type="Proteomes" id="UP000440367"/>
    </source>
</evidence>
<accession>A0A6A3JFW6</accession>
<evidence type="ECO:0000313" key="13">
    <source>
        <dbReference type="Proteomes" id="UP000476176"/>
    </source>
</evidence>
<dbReference type="EMBL" id="QXFW01001240">
    <property type="protein sequence ID" value="KAE8994059.1"/>
    <property type="molecule type" value="Genomic_DNA"/>
</dbReference>
<dbReference type="EMBL" id="QXGD01000724">
    <property type="protein sequence ID" value="KAE9227101.1"/>
    <property type="molecule type" value="Genomic_DNA"/>
</dbReference>
<gene>
    <name evidence="7" type="ORF">PF002_g13925</name>
    <name evidence="6" type="ORF">PF004_g19003</name>
    <name evidence="5" type="ORF">PF005_g20192</name>
    <name evidence="3" type="ORF">PF007_g13675</name>
    <name evidence="1" type="ORF">PF009_g13049</name>
    <name evidence="4" type="ORF">PF010_g12689</name>
    <name evidence="2" type="ORF">PF011_g16885</name>
</gene>
<evidence type="ECO:0000313" key="12">
    <source>
        <dbReference type="Proteomes" id="UP000460718"/>
    </source>
</evidence>
<evidence type="ECO:0000313" key="6">
    <source>
        <dbReference type="EMBL" id="KAE9200438.1"/>
    </source>
</evidence>
<evidence type="ECO:0000313" key="11">
    <source>
        <dbReference type="Proteomes" id="UP000441208"/>
    </source>
</evidence>
<dbReference type="Proteomes" id="UP000441208">
    <property type="component" value="Unassembled WGS sequence"/>
</dbReference>
<keyword evidence="9" id="KW-1185">Reference proteome</keyword>
<reference evidence="12 13" key="1">
    <citation type="submission" date="2018-09" db="EMBL/GenBank/DDBJ databases">
        <title>Genomic investigation of the strawberry pathogen Phytophthora fragariae indicates pathogenicity is determined by transcriptional variation in three key races.</title>
        <authorList>
            <person name="Adams T.M."/>
            <person name="Armitage A.D."/>
            <person name="Sobczyk M.K."/>
            <person name="Bates H.J."/>
            <person name="Dunwell J.M."/>
            <person name="Nellist C.F."/>
            <person name="Harrison R.J."/>
        </authorList>
    </citation>
    <scope>NUCLEOTIDE SEQUENCE [LARGE SCALE GENOMIC DNA]</scope>
    <source>
        <strain evidence="7 10">BC-1</strain>
        <strain evidence="6 13">BC-23</strain>
        <strain evidence="5 9">NOV-27</strain>
        <strain evidence="3 11">NOV-71</strain>
        <strain evidence="1 8">NOV-9</strain>
        <strain evidence="4 14">ONT-3</strain>
        <strain evidence="2 12">SCRP245</strain>
    </source>
</reference>
<dbReference type="Proteomes" id="UP000440367">
    <property type="component" value="Unassembled WGS sequence"/>
</dbReference>
<dbReference type="Proteomes" id="UP000460718">
    <property type="component" value="Unassembled WGS sequence"/>
</dbReference>
<organism evidence="2 12">
    <name type="scientific">Phytophthora fragariae</name>
    <dbReference type="NCBI Taxonomy" id="53985"/>
    <lineage>
        <taxon>Eukaryota</taxon>
        <taxon>Sar</taxon>
        <taxon>Stramenopiles</taxon>
        <taxon>Oomycota</taxon>
        <taxon>Peronosporomycetes</taxon>
        <taxon>Peronosporales</taxon>
        <taxon>Peronosporaceae</taxon>
        <taxon>Phytophthora</taxon>
    </lineage>
</organism>
<evidence type="ECO:0000313" key="2">
    <source>
        <dbReference type="EMBL" id="KAE8994059.1"/>
    </source>
</evidence>
<sequence length="80" mass="8916">MSLREPATAKPDSRDLIVYRSDGSMSNWTKTDGLWSNAKSKEAMITASQMLSTSASSAKYKKLMRLQQLVTQRPAPSSEY</sequence>
<evidence type="ECO:0000313" key="8">
    <source>
        <dbReference type="Proteomes" id="UP000429523"/>
    </source>
</evidence>
<dbReference type="EMBL" id="QXGC01001562">
    <property type="protein sequence ID" value="KAE9200438.1"/>
    <property type="molecule type" value="Genomic_DNA"/>
</dbReference>
<evidence type="ECO:0000313" key="1">
    <source>
        <dbReference type="EMBL" id="KAE8937036.1"/>
    </source>
</evidence>
<dbReference type="Proteomes" id="UP000429523">
    <property type="component" value="Unassembled WGS sequence"/>
</dbReference>
<dbReference type="EMBL" id="QXGB01001607">
    <property type="protein sequence ID" value="KAE9188104.1"/>
    <property type="molecule type" value="Genomic_DNA"/>
</dbReference>
<dbReference type="Proteomes" id="UP000433483">
    <property type="component" value="Unassembled WGS sequence"/>
</dbReference>
<dbReference type="AlphaFoldDB" id="A0A6A3JFW6"/>
<dbReference type="Proteomes" id="UP000488956">
    <property type="component" value="Unassembled WGS sequence"/>
</dbReference>
<name>A0A6A3JFW6_9STRA</name>
<dbReference type="Proteomes" id="UP000476176">
    <property type="component" value="Unassembled WGS sequence"/>
</dbReference>
<evidence type="ECO:0000313" key="5">
    <source>
        <dbReference type="EMBL" id="KAE9188104.1"/>
    </source>
</evidence>
<proteinExistence type="predicted"/>
<evidence type="ECO:0000313" key="14">
    <source>
        <dbReference type="Proteomes" id="UP000488956"/>
    </source>
</evidence>
<comment type="caution">
    <text evidence="2">The sequence shown here is derived from an EMBL/GenBank/DDBJ whole genome shotgun (WGS) entry which is preliminary data.</text>
</comment>
<dbReference type="EMBL" id="QXFX01000717">
    <property type="protein sequence ID" value="KAE9106237.1"/>
    <property type="molecule type" value="Genomic_DNA"/>
</dbReference>
<protein>
    <submittedName>
        <fullName evidence="2">Uncharacterized protein</fullName>
    </submittedName>
</protein>